<dbReference type="GO" id="GO:0003735">
    <property type="term" value="F:structural constituent of ribosome"/>
    <property type="evidence" value="ECO:0007669"/>
    <property type="project" value="InterPro"/>
</dbReference>
<keyword evidence="5" id="KW-0687">Ribonucleoprotein</keyword>
<evidence type="ECO:0000256" key="7">
    <source>
        <dbReference type="ARBA" id="ARBA00035545"/>
    </source>
</evidence>
<dbReference type="Gene3D" id="3.30.780.10">
    <property type="entry name" value="SUI1-like domain"/>
    <property type="match status" value="1"/>
</dbReference>
<proteinExistence type="inferred from homology"/>
<keyword evidence="9" id="KW-1185">Reference proteome</keyword>
<evidence type="ECO:0000256" key="2">
    <source>
        <dbReference type="ARBA" id="ARBA00005677"/>
    </source>
</evidence>
<accession>A0AAD5LKB3</accession>
<dbReference type="InterPro" id="IPR007740">
    <property type="entry name" value="Ribosomal_mL49"/>
</dbReference>
<dbReference type="GO" id="GO:0006412">
    <property type="term" value="P:translation"/>
    <property type="evidence" value="ECO:0007669"/>
    <property type="project" value="InterPro"/>
</dbReference>
<gene>
    <name evidence="8" type="ORF">GHT06_008048</name>
</gene>
<name>A0AAD5LKB3_9CRUS</name>
<dbReference type="FunFam" id="3.30.780.10:FF:000009">
    <property type="entry name" value="39S ribosomal protein L49, mitochondrial"/>
    <property type="match status" value="1"/>
</dbReference>
<evidence type="ECO:0000313" key="8">
    <source>
        <dbReference type="EMBL" id="KAI9564310.1"/>
    </source>
</evidence>
<evidence type="ECO:0000256" key="4">
    <source>
        <dbReference type="ARBA" id="ARBA00023128"/>
    </source>
</evidence>
<evidence type="ECO:0000313" key="9">
    <source>
        <dbReference type="Proteomes" id="UP000820818"/>
    </source>
</evidence>
<sequence length="179" mass="20908">MASAAARSFVFRQHINTCRLDFASCLNIKSFYSSYSANPKEKSPEHYTQYHEVSSDNWKFVERLKPPTVVPSFPKNGSYFSDWTPPPDTPPNLPYFVKRTKNFMVPVYLNFEAIRNQRKITMVKHIEGDIWAMEKDIKSHLEEVTKRPVVSQVHEVGMYIKFRGDYALHVKKWLLNAGF</sequence>
<protein>
    <recommendedName>
        <fullName evidence="6">Large ribosomal subunit protein mL49</fullName>
    </recommendedName>
    <alternativeName>
        <fullName evidence="7">39S ribosomal protein L49, mitochondrial</fullName>
    </alternativeName>
</protein>
<dbReference type="PANTHER" id="PTHR13477:SF0">
    <property type="entry name" value="LARGE RIBOSOMAL SUBUNIT PROTEIN ML49"/>
    <property type="match status" value="1"/>
</dbReference>
<dbReference type="Pfam" id="PF05046">
    <property type="entry name" value="Img2"/>
    <property type="match status" value="1"/>
</dbReference>
<organism evidence="8 9">
    <name type="scientific">Daphnia sinensis</name>
    <dbReference type="NCBI Taxonomy" id="1820382"/>
    <lineage>
        <taxon>Eukaryota</taxon>
        <taxon>Metazoa</taxon>
        <taxon>Ecdysozoa</taxon>
        <taxon>Arthropoda</taxon>
        <taxon>Crustacea</taxon>
        <taxon>Branchiopoda</taxon>
        <taxon>Diplostraca</taxon>
        <taxon>Cladocera</taxon>
        <taxon>Anomopoda</taxon>
        <taxon>Daphniidae</taxon>
        <taxon>Daphnia</taxon>
        <taxon>Daphnia similis group</taxon>
    </lineage>
</organism>
<reference evidence="8 9" key="1">
    <citation type="submission" date="2022-05" db="EMBL/GenBank/DDBJ databases">
        <title>A multi-omics perspective on studying reproductive biology in Daphnia sinensis.</title>
        <authorList>
            <person name="Jia J."/>
        </authorList>
    </citation>
    <scope>NUCLEOTIDE SEQUENCE [LARGE SCALE GENOMIC DNA]</scope>
    <source>
        <strain evidence="8 9">WSL</strain>
    </source>
</reference>
<comment type="similarity">
    <text evidence="2">Belongs to the mitochondrion-specific ribosomal protein mL49 family.</text>
</comment>
<evidence type="ECO:0000256" key="6">
    <source>
        <dbReference type="ARBA" id="ARBA00035191"/>
    </source>
</evidence>
<comment type="caution">
    <text evidence="8">The sequence shown here is derived from an EMBL/GenBank/DDBJ whole genome shotgun (WGS) entry which is preliminary data.</text>
</comment>
<dbReference type="PANTHER" id="PTHR13477">
    <property type="entry name" value="MITOCHONDRIAL 39S RIBOSOMAL PROTEIN L49"/>
    <property type="match status" value="1"/>
</dbReference>
<dbReference type="GO" id="GO:0005762">
    <property type="term" value="C:mitochondrial large ribosomal subunit"/>
    <property type="evidence" value="ECO:0007669"/>
    <property type="project" value="TreeGrafter"/>
</dbReference>
<evidence type="ECO:0000256" key="1">
    <source>
        <dbReference type="ARBA" id="ARBA00004173"/>
    </source>
</evidence>
<dbReference type="AlphaFoldDB" id="A0AAD5LKB3"/>
<evidence type="ECO:0000256" key="5">
    <source>
        <dbReference type="ARBA" id="ARBA00023274"/>
    </source>
</evidence>
<comment type="subcellular location">
    <subcellularLocation>
        <location evidence="1">Mitochondrion</location>
    </subcellularLocation>
</comment>
<keyword evidence="4" id="KW-0496">Mitochondrion</keyword>
<keyword evidence="3" id="KW-0689">Ribosomal protein</keyword>
<dbReference type="EMBL" id="WJBH02000001">
    <property type="protein sequence ID" value="KAI9564310.1"/>
    <property type="molecule type" value="Genomic_DNA"/>
</dbReference>
<dbReference type="Proteomes" id="UP000820818">
    <property type="component" value="Linkage Group LG1"/>
</dbReference>
<evidence type="ECO:0000256" key="3">
    <source>
        <dbReference type="ARBA" id="ARBA00022980"/>
    </source>
</evidence>